<reference evidence="1 2" key="1">
    <citation type="submission" date="2019-09" db="EMBL/GenBank/DDBJ databases">
        <title>The draft genomes of Allium pathogen Pseudomonas sp.</title>
        <authorList>
            <person name="Fujikawa T."/>
            <person name="Sawada H."/>
        </authorList>
    </citation>
    <scope>NUCLEOTIDE SEQUENCE [LARGE SCALE GENOMIC DNA]</scope>
    <source>
        <strain evidence="1 2">MAFF 730085</strain>
    </source>
</reference>
<dbReference type="PROSITE" id="PS51257">
    <property type="entry name" value="PROKAR_LIPOPROTEIN"/>
    <property type="match status" value="1"/>
</dbReference>
<comment type="caution">
    <text evidence="1">The sequence shown here is derived from an EMBL/GenBank/DDBJ whole genome shotgun (WGS) entry which is preliminary data.</text>
</comment>
<protein>
    <recommendedName>
        <fullName evidence="3">Transporter substrate-binding domain-containing protein</fullName>
    </recommendedName>
</protein>
<evidence type="ECO:0000313" key="1">
    <source>
        <dbReference type="EMBL" id="MPQ87013.1"/>
    </source>
</evidence>
<dbReference type="RefSeq" id="WP_147468924.1">
    <property type="nucleotide sequence ID" value="NZ_JBLZPT010000029.1"/>
</dbReference>
<sequence length="69" mass="7480">MTTARQLLTLTTFFLILLVGAGCAVAPPADNLRREIRFGVEADVPPLKFHDAQGELAGLNIECYAQSHP</sequence>
<dbReference type="EMBL" id="VUBA01000193">
    <property type="protein sequence ID" value="MPQ87013.1"/>
    <property type="molecule type" value="Genomic_DNA"/>
</dbReference>
<gene>
    <name evidence="1" type="ORF">F0170_25370</name>
</gene>
<dbReference type="AlphaFoldDB" id="A0A5N7K144"/>
<organism evidence="1 2">
    <name type="scientific">Pseudomonas kitaguniensis</name>
    <dbReference type="NCBI Taxonomy" id="2607908"/>
    <lineage>
        <taxon>Bacteria</taxon>
        <taxon>Pseudomonadati</taxon>
        <taxon>Pseudomonadota</taxon>
        <taxon>Gammaproteobacteria</taxon>
        <taxon>Pseudomonadales</taxon>
        <taxon>Pseudomonadaceae</taxon>
        <taxon>Pseudomonas</taxon>
    </lineage>
</organism>
<proteinExistence type="predicted"/>
<evidence type="ECO:0000313" key="2">
    <source>
        <dbReference type="Proteomes" id="UP000325438"/>
    </source>
</evidence>
<dbReference type="Proteomes" id="UP000325438">
    <property type="component" value="Unassembled WGS sequence"/>
</dbReference>
<accession>A0A5N7K144</accession>
<dbReference type="SUPFAM" id="SSF53850">
    <property type="entry name" value="Periplasmic binding protein-like II"/>
    <property type="match status" value="1"/>
</dbReference>
<evidence type="ECO:0008006" key="3">
    <source>
        <dbReference type="Google" id="ProtNLM"/>
    </source>
</evidence>
<name>A0A5N7K144_9PSED</name>